<dbReference type="InterPro" id="IPR051204">
    <property type="entry name" value="ABC_transp_perm/SBD"/>
</dbReference>
<dbReference type="PANTHER" id="PTHR30177:SF4">
    <property type="entry name" value="OSMOPROTECTANT IMPORT PERMEASE PROTEIN OSMW"/>
    <property type="match status" value="1"/>
</dbReference>
<dbReference type="InterPro" id="IPR000515">
    <property type="entry name" value="MetI-like"/>
</dbReference>
<evidence type="ECO:0000256" key="7">
    <source>
        <dbReference type="ARBA" id="ARBA00035652"/>
    </source>
</evidence>
<dbReference type="PROSITE" id="PS50928">
    <property type="entry name" value="ABC_TM1"/>
    <property type="match status" value="1"/>
</dbReference>
<comment type="similarity">
    <text evidence="8">Belongs to the binding-protein-dependent transport system permease family.</text>
</comment>
<dbReference type="CDD" id="cd13528">
    <property type="entry name" value="PBP2_osmoprotectants"/>
    <property type="match status" value="1"/>
</dbReference>
<dbReference type="CDD" id="cd06261">
    <property type="entry name" value="TM_PBP2"/>
    <property type="match status" value="1"/>
</dbReference>
<evidence type="ECO:0000256" key="3">
    <source>
        <dbReference type="ARBA" id="ARBA00022692"/>
    </source>
</evidence>
<dbReference type="InterPro" id="IPR035906">
    <property type="entry name" value="MetI-like_sf"/>
</dbReference>
<evidence type="ECO:0000259" key="9">
    <source>
        <dbReference type="PROSITE" id="PS50928"/>
    </source>
</evidence>
<dbReference type="InterPro" id="IPR007210">
    <property type="entry name" value="ABC_Gly_betaine_transp_sub-bd"/>
</dbReference>
<reference evidence="10 11" key="1">
    <citation type="submission" date="2024-06" db="EMBL/GenBank/DDBJ databases">
        <title>Genomic Encyclopedia of Type Strains, Phase IV (KMG-IV): sequencing the most valuable type-strain genomes for metagenomic binning, comparative biology and taxonomic classification.</title>
        <authorList>
            <person name="Goeker M."/>
        </authorList>
    </citation>
    <scope>NUCLEOTIDE SEQUENCE [LARGE SCALE GENOMIC DNA]</scope>
    <source>
        <strain evidence="10 11">DSM 100124</strain>
    </source>
</reference>
<keyword evidence="11" id="KW-1185">Reference proteome</keyword>
<gene>
    <name evidence="10" type="ORF">ABID52_003330</name>
</gene>
<comment type="caution">
    <text evidence="10">The sequence shown here is derived from an EMBL/GenBank/DDBJ whole genome shotgun (WGS) entry which is preliminary data.</text>
</comment>
<feature type="transmembrane region" description="Helical" evidence="8">
    <location>
        <begin position="183"/>
        <end position="202"/>
    </location>
</feature>
<feature type="transmembrane region" description="Helical" evidence="8">
    <location>
        <begin position="222"/>
        <end position="239"/>
    </location>
</feature>
<evidence type="ECO:0000256" key="5">
    <source>
        <dbReference type="ARBA" id="ARBA00023136"/>
    </source>
</evidence>
<comment type="subcellular location">
    <subcellularLocation>
        <location evidence="8">Cell membrane</location>
        <topology evidence="8">Multi-pass membrane protein</topology>
    </subcellularLocation>
    <subcellularLocation>
        <location evidence="1">Membrane</location>
        <topology evidence="1">Multi-pass membrane protein</topology>
    </subcellularLocation>
</comment>
<keyword evidence="3 8" id="KW-0812">Transmembrane</keyword>
<dbReference type="PANTHER" id="PTHR30177">
    <property type="entry name" value="GLYCINE BETAINE/L-PROLINE TRANSPORT SYSTEM PERMEASE PROTEIN PROW"/>
    <property type="match status" value="1"/>
</dbReference>
<evidence type="ECO:0000256" key="8">
    <source>
        <dbReference type="RuleBase" id="RU363032"/>
    </source>
</evidence>
<comment type="similarity">
    <text evidence="6">In the C-terminal section; belongs to the OsmX family.</text>
</comment>
<evidence type="ECO:0000313" key="11">
    <source>
        <dbReference type="Proteomes" id="UP001549097"/>
    </source>
</evidence>
<evidence type="ECO:0000256" key="1">
    <source>
        <dbReference type="ARBA" id="ARBA00004141"/>
    </source>
</evidence>
<accession>A0ABV2LME4</accession>
<dbReference type="Gene3D" id="3.40.190.120">
    <property type="entry name" value="Osmoprotection protein (prox), domain 2"/>
    <property type="match status" value="1"/>
</dbReference>
<dbReference type="Gene3D" id="1.10.3720.10">
    <property type="entry name" value="MetI-like"/>
    <property type="match status" value="1"/>
</dbReference>
<dbReference type="Pfam" id="PF04069">
    <property type="entry name" value="OpuAC"/>
    <property type="match status" value="1"/>
</dbReference>
<evidence type="ECO:0000256" key="4">
    <source>
        <dbReference type="ARBA" id="ARBA00022989"/>
    </source>
</evidence>
<dbReference type="Pfam" id="PF00528">
    <property type="entry name" value="BPD_transp_1"/>
    <property type="match status" value="1"/>
</dbReference>
<dbReference type="SUPFAM" id="SSF161098">
    <property type="entry name" value="MetI-like"/>
    <property type="match status" value="1"/>
</dbReference>
<keyword evidence="4 8" id="KW-1133">Transmembrane helix</keyword>
<keyword evidence="5 8" id="KW-0472">Membrane</keyword>
<feature type="transmembrane region" description="Helical" evidence="8">
    <location>
        <begin position="54"/>
        <end position="74"/>
    </location>
</feature>
<dbReference type="SUPFAM" id="SSF53850">
    <property type="entry name" value="Periplasmic binding protein-like II"/>
    <property type="match status" value="1"/>
</dbReference>
<organism evidence="10 11">
    <name type="scientific">Fictibacillus halophilus</name>
    <dbReference type="NCBI Taxonomy" id="1610490"/>
    <lineage>
        <taxon>Bacteria</taxon>
        <taxon>Bacillati</taxon>
        <taxon>Bacillota</taxon>
        <taxon>Bacilli</taxon>
        <taxon>Bacillales</taxon>
        <taxon>Fictibacillaceae</taxon>
        <taxon>Fictibacillus</taxon>
    </lineage>
</organism>
<dbReference type="Proteomes" id="UP001549097">
    <property type="component" value="Unassembled WGS sequence"/>
</dbReference>
<feature type="transmembrane region" description="Helical" evidence="8">
    <location>
        <begin position="137"/>
        <end position="163"/>
    </location>
</feature>
<feature type="transmembrane region" description="Helical" evidence="8">
    <location>
        <begin position="80"/>
        <end position="98"/>
    </location>
</feature>
<dbReference type="EMBL" id="JBEPMP010000001">
    <property type="protein sequence ID" value="MET3729749.1"/>
    <property type="molecule type" value="Genomic_DNA"/>
</dbReference>
<name>A0ABV2LME4_9BACL</name>
<sequence>MNNFLITMKDTFVNRWPEILTGLQQHLFLSLVSILIAAVIAVPLGIFISRRKTVAEPVIGVTAIFQTIPSLALFGFLLPVFGIGSTTAIIALTVYALLPILRNTYTGITGVDKSAVEAGKGMGMTNTQILRMIELPLALPIIMAGLRTATVLTIGVATLAAFIGAGGLGDLIYRGLSTTRNELVLAGAIPAALLAIVFDFILRRIELATEPKASKKRGSWKLPVLIGVPIAALVLFFAFRGGGEEDAIVITGKKWTEQYILPYVISEYVKDKTDYPVIVKEAIGETPILTEAIKKGDIDLYVEYTGTGYLTILKEKYDPSMKPEEIYDAVKEGYAKEYNLKWTKPLGFENTYALALNPDTAKQVNVKSISELAPKSNQLTFGGPTEFFEREDGYTPFVDTYKLNFQDKKSLDPNLMYSAVKEGKVDAIPAYTTDGRIVRFNLKTLEDDKKFFPPYFAVPVVREDTLKKYPKLEGVLNELEGKISEKDMAEMNAKVDLDKEDPREVAQDFLKSKGLIK</sequence>
<evidence type="ECO:0000313" key="10">
    <source>
        <dbReference type="EMBL" id="MET3729749.1"/>
    </source>
</evidence>
<evidence type="ECO:0000256" key="2">
    <source>
        <dbReference type="ARBA" id="ARBA00022448"/>
    </source>
</evidence>
<feature type="transmembrane region" description="Helical" evidence="8">
    <location>
        <begin position="27"/>
        <end position="47"/>
    </location>
</feature>
<proteinExistence type="inferred from homology"/>
<evidence type="ECO:0000256" key="6">
    <source>
        <dbReference type="ARBA" id="ARBA00035642"/>
    </source>
</evidence>
<dbReference type="Gene3D" id="3.40.190.10">
    <property type="entry name" value="Periplasmic binding protein-like II"/>
    <property type="match status" value="1"/>
</dbReference>
<comment type="similarity">
    <text evidence="7">In the N-terminal section; belongs to the binding-protein-dependent transport system permease family.</text>
</comment>
<keyword evidence="2 8" id="KW-0813">Transport</keyword>
<feature type="domain" description="ABC transmembrane type-1" evidence="9">
    <location>
        <begin position="23"/>
        <end position="202"/>
    </location>
</feature>
<protein>
    <submittedName>
        <fullName evidence="10">Osmoprotectant transport system permease protein</fullName>
    </submittedName>
</protein>